<evidence type="ECO:0000313" key="2">
    <source>
        <dbReference type="Proteomes" id="UP000425817"/>
    </source>
</evidence>
<dbReference type="AlphaFoldDB" id="A0A6I6HE22"/>
<sequence>MSYRYLERLARKRLPIFVARPSKVRALRRLAATGHVDVRFYPPDSCDGQFGEVRALTPAGWDAIRGADSP</sequence>
<dbReference type="RefSeq" id="WP_157613256.1">
    <property type="nucleotide sequence ID" value="NZ_CP046622.1"/>
</dbReference>
<accession>A0A6I6HE22</accession>
<gene>
    <name evidence="1" type="ORF">GOQ09_09830</name>
</gene>
<dbReference type="OrthoDB" id="8853909at2"/>
<evidence type="ECO:0000313" key="1">
    <source>
        <dbReference type="EMBL" id="QGW81871.1"/>
    </source>
</evidence>
<organism evidence="1 2">
    <name type="scientific">Variovorax paradoxus</name>
    <dbReference type="NCBI Taxonomy" id="34073"/>
    <lineage>
        <taxon>Bacteria</taxon>
        <taxon>Pseudomonadati</taxon>
        <taxon>Pseudomonadota</taxon>
        <taxon>Betaproteobacteria</taxon>
        <taxon>Burkholderiales</taxon>
        <taxon>Comamonadaceae</taxon>
        <taxon>Variovorax</taxon>
    </lineage>
</organism>
<protein>
    <submittedName>
        <fullName evidence="1">Uncharacterized protein</fullName>
    </submittedName>
</protein>
<name>A0A6I6HE22_VARPD</name>
<proteinExistence type="predicted"/>
<reference evidence="1 2" key="1">
    <citation type="submission" date="2019-12" db="EMBL/GenBank/DDBJ databases">
        <title>Hybrid Genome Assemblies of two High G+C Isolates from Undergraduate Microbiology Courses.</title>
        <authorList>
            <person name="Ne Ville C.J."/>
            <person name="Enright D."/>
            <person name="Hernandez I."/>
            <person name="Dodsworth J."/>
            <person name="Orwin P.M."/>
        </authorList>
    </citation>
    <scope>NUCLEOTIDE SEQUENCE [LARGE SCALE GENOMIC DNA]</scope>
    <source>
        <strain evidence="1 2">CSUSB</strain>
    </source>
</reference>
<dbReference type="EMBL" id="CP046622">
    <property type="protein sequence ID" value="QGW81871.1"/>
    <property type="molecule type" value="Genomic_DNA"/>
</dbReference>
<dbReference type="Proteomes" id="UP000425817">
    <property type="component" value="Chromosome"/>
</dbReference>